<dbReference type="PANTHER" id="PTHR30136">
    <property type="entry name" value="HELIX-TURN-HELIX TRANSCRIPTIONAL REGULATOR, ICLR FAMILY"/>
    <property type="match status" value="1"/>
</dbReference>
<feature type="domain" description="HTH iclR-type" evidence="5">
    <location>
        <begin position="5"/>
        <end position="68"/>
    </location>
</feature>
<dbReference type="InterPro" id="IPR005471">
    <property type="entry name" value="Tscrpt_reg_IclR_N"/>
</dbReference>
<dbReference type="Proteomes" id="UP000198802">
    <property type="component" value="Unassembled WGS sequence"/>
</dbReference>
<evidence type="ECO:0000256" key="4">
    <source>
        <dbReference type="SAM" id="MobiDB-lite"/>
    </source>
</evidence>
<evidence type="ECO:0000259" key="5">
    <source>
        <dbReference type="PROSITE" id="PS51077"/>
    </source>
</evidence>
<dbReference type="InterPro" id="IPR036388">
    <property type="entry name" value="WH-like_DNA-bd_sf"/>
</dbReference>
<keyword evidence="3" id="KW-0804">Transcription</keyword>
<accession>A0A0S4QVS4</accession>
<evidence type="ECO:0000256" key="3">
    <source>
        <dbReference type="ARBA" id="ARBA00023163"/>
    </source>
</evidence>
<dbReference type="InterPro" id="IPR029016">
    <property type="entry name" value="GAF-like_dom_sf"/>
</dbReference>
<feature type="region of interest" description="Disordered" evidence="4">
    <location>
        <begin position="228"/>
        <end position="256"/>
    </location>
</feature>
<dbReference type="SUPFAM" id="SSF46785">
    <property type="entry name" value="Winged helix' DNA-binding domain"/>
    <property type="match status" value="1"/>
</dbReference>
<protein>
    <submittedName>
        <fullName evidence="7">DNA-binding transcriptional regulator, IclR family</fullName>
    </submittedName>
</protein>
<dbReference type="InterPro" id="IPR014757">
    <property type="entry name" value="Tscrpt_reg_IclR_C"/>
</dbReference>
<dbReference type="Gene3D" id="3.30.450.40">
    <property type="match status" value="1"/>
</dbReference>
<feature type="domain" description="IclR-ED" evidence="6">
    <location>
        <begin position="69"/>
        <end position="274"/>
    </location>
</feature>
<evidence type="ECO:0000256" key="2">
    <source>
        <dbReference type="ARBA" id="ARBA00023125"/>
    </source>
</evidence>
<dbReference type="InterPro" id="IPR050707">
    <property type="entry name" value="HTH_MetabolicPath_Reg"/>
</dbReference>
<dbReference type="GO" id="GO:0045892">
    <property type="term" value="P:negative regulation of DNA-templated transcription"/>
    <property type="evidence" value="ECO:0007669"/>
    <property type="project" value="TreeGrafter"/>
</dbReference>
<dbReference type="Gene3D" id="1.10.10.10">
    <property type="entry name" value="Winged helix-like DNA-binding domain superfamily/Winged helix DNA-binding domain"/>
    <property type="match status" value="1"/>
</dbReference>
<dbReference type="GO" id="GO:0003700">
    <property type="term" value="F:DNA-binding transcription factor activity"/>
    <property type="evidence" value="ECO:0007669"/>
    <property type="project" value="TreeGrafter"/>
</dbReference>
<reference evidence="8" key="1">
    <citation type="submission" date="2015-11" db="EMBL/GenBank/DDBJ databases">
        <authorList>
            <person name="Varghese N."/>
        </authorList>
    </citation>
    <scope>NUCLEOTIDE SEQUENCE [LARGE SCALE GENOMIC DNA]</scope>
    <source>
        <strain evidence="8">DSM 45899</strain>
    </source>
</reference>
<evidence type="ECO:0000259" key="6">
    <source>
        <dbReference type="PROSITE" id="PS51078"/>
    </source>
</evidence>
<gene>
    <name evidence="7" type="ORF">Ga0074812_12624</name>
</gene>
<sequence>MSRPSPQTERLLDLFDLLASRPTDGFTLAEIARAAGVSKATVHPMIVALARRGWLLRHPELRTYRLGPALIAAGRAAAQGGTAIDAARPFARDLAAATGIPCVALVAGGIPGEDDDLLVGEIGLPYAPAGDTAPGGVRHGAYWLRLGDRIQPRPPLGAVCVAWADDAAAEAWLARLGPDRPADALARLAPGLAGIRSRGWAVEIEDHLYERLSSLVADLDGEERAGAAARTGAAAASPAATTSATATAPATTHTPSHTAALRRLMADVGRAFNLADTLPATVDPDAQYRPTSINAPVFDAGGSVAVVLCLIIGRSGREGRDGRDGRGNGTTGRLSGARVIELGEQVRAAADAVTAATHGRRRDG</sequence>
<dbReference type="AlphaFoldDB" id="A0A0S4QVS4"/>
<dbReference type="PROSITE" id="PS51078">
    <property type="entry name" value="ICLR_ED"/>
    <property type="match status" value="1"/>
</dbReference>
<proteinExistence type="predicted"/>
<dbReference type="EMBL" id="FAOZ01000026">
    <property type="protein sequence ID" value="CUU59247.1"/>
    <property type="molecule type" value="Genomic_DNA"/>
</dbReference>
<dbReference type="RefSeq" id="WP_091283189.1">
    <property type="nucleotide sequence ID" value="NZ_FAOZ01000026.1"/>
</dbReference>
<evidence type="ECO:0000313" key="8">
    <source>
        <dbReference type="Proteomes" id="UP000198802"/>
    </source>
</evidence>
<organism evidence="7 8">
    <name type="scientific">Parafrankia irregularis</name>
    <dbReference type="NCBI Taxonomy" id="795642"/>
    <lineage>
        <taxon>Bacteria</taxon>
        <taxon>Bacillati</taxon>
        <taxon>Actinomycetota</taxon>
        <taxon>Actinomycetes</taxon>
        <taxon>Frankiales</taxon>
        <taxon>Frankiaceae</taxon>
        <taxon>Parafrankia</taxon>
    </lineage>
</organism>
<dbReference type="InterPro" id="IPR036390">
    <property type="entry name" value="WH_DNA-bd_sf"/>
</dbReference>
<keyword evidence="2 7" id="KW-0238">DNA-binding</keyword>
<dbReference type="Pfam" id="PF09339">
    <property type="entry name" value="HTH_IclR"/>
    <property type="match status" value="1"/>
</dbReference>
<evidence type="ECO:0000256" key="1">
    <source>
        <dbReference type="ARBA" id="ARBA00023015"/>
    </source>
</evidence>
<keyword evidence="8" id="KW-1185">Reference proteome</keyword>
<dbReference type="PANTHER" id="PTHR30136:SF35">
    <property type="entry name" value="HTH-TYPE TRANSCRIPTIONAL REGULATOR RV1719"/>
    <property type="match status" value="1"/>
</dbReference>
<dbReference type="PROSITE" id="PS51077">
    <property type="entry name" value="HTH_ICLR"/>
    <property type="match status" value="1"/>
</dbReference>
<dbReference type="GO" id="GO:0003677">
    <property type="term" value="F:DNA binding"/>
    <property type="evidence" value="ECO:0007669"/>
    <property type="project" value="UniProtKB-KW"/>
</dbReference>
<evidence type="ECO:0000313" key="7">
    <source>
        <dbReference type="EMBL" id="CUU59247.1"/>
    </source>
</evidence>
<dbReference type="SMART" id="SM00346">
    <property type="entry name" value="HTH_ICLR"/>
    <property type="match status" value="1"/>
</dbReference>
<name>A0A0S4QVS4_9ACTN</name>
<keyword evidence="1" id="KW-0805">Transcription regulation</keyword>